<dbReference type="RefSeq" id="WP_132552828.1">
    <property type="nucleotide sequence ID" value="NZ_SMBK01000013.1"/>
</dbReference>
<dbReference type="GO" id="GO:0004527">
    <property type="term" value="F:exonuclease activity"/>
    <property type="evidence" value="ECO:0007669"/>
    <property type="project" value="UniProtKB-ARBA"/>
</dbReference>
<dbReference type="InterPro" id="IPR012337">
    <property type="entry name" value="RNaseH-like_sf"/>
</dbReference>
<feature type="compositionally biased region" description="Basic and acidic residues" evidence="1">
    <location>
        <begin position="291"/>
        <end position="300"/>
    </location>
</feature>
<dbReference type="InterPro" id="IPR013520">
    <property type="entry name" value="Ribonucl_H"/>
</dbReference>
<dbReference type="SUPFAM" id="SSF53098">
    <property type="entry name" value="Ribonuclease H-like"/>
    <property type="match status" value="1"/>
</dbReference>
<dbReference type="GO" id="GO:0003676">
    <property type="term" value="F:nucleic acid binding"/>
    <property type="evidence" value="ECO:0007669"/>
    <property type="project" value="InterPro"/>
</dbReference>
<dbReference type="Gene3D" id="3.30.420.10">
    <property type="entry name" value="Ribonuclease H-like superfamily/Ribonuclease H"/>
    <property type="match status" value="1"/>
</dbReference>
<proteinExistence type="predicted"/>
<evidence type="ECO:0000259" key="2">
    <source>
        <dbReference type="SMART" id="SM00479"/>
    </source>
</evidence>
<dbReference type="Proteomes" id="UP000295507">
    <property type="component" value="Unassembled WGS sequence"/>
</dbReference>
<dbReference type="AlphaFoldDB" id="A0A4R3RKA7"/>
<evidence type="ECO:0000313" key="3">
    <source>
        <dbReference type="EMBL" id="TCU34052.1"/>
    </source>
</evidence>
<dbReference type="GO" id="GO:0006259">
    <property type="term" value="P:DNA metabolic process"/>
    <property type="evidence" value="ECO:0007669"/>
    <property type="project" value="UniProtKB-ARBA"/>
</dbReference>
<evidence type="ECO:0000313" key="4">
    <source>
        <dbReference type="Proteomes" id="UP000295507"/>
    </source>
</evidence>
<name>A0A4R3RKA7_9HYPH</name>
<gene>
    <name evidence="3" type="ORF">EV129_11335</name>
</gene>
<protein>
    <submittedName>
        <fullName evidence="3">Exodeoxyribonuclease X</fullName>
    </submittedName>
</protein>
<organism evidence="3 4">
    <name type="scientific">Rhizobium azibense</name>
    <dbReference type="NCBI Taxonomy" id="1136135"/>
    <lineage>
        <taxon>Bacteria</taxon>
        <taxon>Pseudomonadati</taxon>
        <taxon>Pseudomonadota</taxon>
        <taxon>Alphaproteobacteria</taxon>
        <taxon>Hyphomicrobiales</taxon>
        <taxon>Rhizobiaceae</taxon>
        <taxon>Rhizobium/Agrobacterium group</taxon>
        <taxon>Rhizobium</taxon>
    </lineage>
</organism>
<evidence type="ECO:0000256" key="1">
    <source>
        <dbReference type="SAM" id="MobiDB-lite"/>
    </source>
</evidence>
<accession>A0A4R3RKA7</accession>
<comment type="caution">
    <text evidence="3">The sequence shown here is derived from an EMBL/GenBank/DDBJ whole genome shotgun (WGS) entry which is preliminary data.</text>
</comment>
<dbReference type="EMBL" id="SMBK01000013">
    <property type="protein sequence ID" value="TCU34052.1"/>
    <property type="molecule type" value="Genomic_DNA"/>
</dbReference>
<sequence length="310" mass="35255">MKIRVYDLESGPDPDDLSNGIIEIGWTDVICTETDLLGHPCEWVVGETKSALIDPINQIPYETSGIHHLVDSDVAGASKWDDVVAPLFTEEETADIVAYAAHNIEMEQKFLTSDLTGSKPWICTFQCALHLYPQATSHANQAIRYMLNPDGLDRDRAHPAHRAGPDSYVTAHTLAVMLNDGNTGRHLAKLTQEPALLYWCKHRRHRDENGKPVPWTAVDSGYLRWMFGKDFSKNEFHTVSYILDQREIDQRNEYERQELNRQYRANAMPETERFGANDDGKPANDFNQTRSDGHEHRPATRDVNTMELPL</sequence>
<dbReference type="CDD" id="cd06127">
    <property type="entry name" value="DEDDh"/>
    <property type="match status" value="1"/>
</dbReference>
<dbReference type="SMART" id="SM00479">
    <property type="entry name" value="EXOIII"/>
    <property type="match status" value="1"/>
</dbReference>
<feature type="compositionally biased region" description="Basic and acidic residues" evidence="1">
    <location>
        <begin position="270"/>
        <end position="282"/>
    </location>
</feature>
<dbReference type="InterPro" id="IPR036397">
    <property type="entry name" value="RNaseH_sf"/>
</dbReference>
<reference evidence="3 4" key="1">
    <citation type="submission" date="2019-03" db="EMBL/GenBank/DDBJ databases">
        <title>Genomic Encyclopedia of Type Strains, Phase IV (KMG-V): Genome sequencing to study the core and pangenomes of soil and plant-associated prokaryotes.</title>
        <authorList>
            <person name="Whitman W."/>
        </authorList>
    </citation>
    <scope>NUCLEOTIDE SEQUENCE [LARGE SCALE GENOMIC DNA]</scope>
    <source>
        <strain evidence="3 4">IE4868</strain>
    </source>
</reference>
<feature type="region of interest" description="Disordered" evidence="1">
    <location>
        <begin position="267"/>
        <end position="310"/>
    </location>
</feature>
<feature type="domain" description="Exonuclease" evidence="2">
    <location>
        <begin position="2"/>
        <end position="183"/>
    </location>
</feature>